<dbReference type="Gene3D" id="1.10.760.10">
    <property type="entry name" value="Cytochrome c-like domain"/>
    <property type="match status" value="1"/>
</dbReference>
<protein>
    <recommendedName>
        <fullName evidence="4">Cytochrome c domain-containing protein</fullName>
    </recommendedName>
</protein>
<sequence length="195" mass="21981">MLKRILIVPIGLILSSCGGDKAPKESENEATPAPKIEVVANSNAKEIKVKEKISDENQSKSFYLKYDIKSNYDENSQPANHDASVRVKPRTKIDAELNIRSPYEEVKISMMVKKLSKKFIVKCSACHNDYANGIIGPSLLSKTNDEIMRNIADFKSGKKSNPLMKDLIKMMSDKEIKELADEIYQFNQKIKELGK</sequence>
<keyword evidence="1" id="KW-0349">Heme</keyword>
<evidence type="ECO:0000259" key="4">
    <source>
        <dbReference type="PROSITE" id="PS51007"/>
    </source>
</evidence>
<proteinExistence type="predicted"/>
<dbReference type="GO" id="GO:0020037">
    <property type="term" value="F:heme binding"/>
    <property type="evidence" value="ECO:0007669"/>
    <property type="project" value="InterPro"/>
</dbReference>
<dbReference type="PROSITE" id="PS51257">
    <property type="entry name" value="PROKAR_LIPOPROTEIN"/>
    <property type="match status" value="1"/>
</dbReference>
<dbReference type="GO" id="GO:0009055">
    <property type="term" value="F:electron transfer activity"/>
    <property type="evidence" value="ECO:0007669"/>
    <property type="project" value="InterPro"/>
</dbReference>
<dbReference type="SUPFAM" id="SSF46626">
    <property type="entry name" value="Cytochrome c"/>
    <property type="match status" value="1"/>
</dbReference>
<dbReference type="PROSITE" id="PS51007">
    <property type="entry name" value="CYTC"/>
    <property type="match status" value="1"/>
</dbReference>
<gene>
    <name evidence="5" type="ORF">MNB_SV-15-1082</name>
</gene>
<reference evidence="5" key="1">
    <citation type="submission" date="2016-10" db="EMBL/GenBank/DDBJ databases">
        <authorList>
            <person name="de Groot N.N."/>
        </authorList>
    </citation>
    <scope>NUCLEOTIDE SEQUENCE</scope>
</reference>
<accession>A0A1W1EKY0</accession>
<name>A0A1W1EKY0_9ZZZZ</name>
<dbReference type="InterPro" id="IPR009056">
    <property type="entry name" value="Cyt_c-like_dom"/>
</dbReference>
<dbReference type="AlphaFoldDB" id="A0A1W1EKY0"/>
<dbReference type="EMBL" id="FRYL01000041">
    <property type="protein sequence ID" value="SHO81504.1"/>
    <property type="molecule type" value="Genomic_DNA"/>
</dbReference>
<feature type="domain" description="Cytochrome c" evidence="4">
    <location>
        <begin position="110"/>
        <end position="187"/>
    </location>
</feature>
<evidence type="ECO:0000256" key="2">
    <source>
        <dbReference type="ARBA" id="ARBA00022723"/>
    </source>
</evidence>
<keyword evidence="2" id="KW-0479">Metal-binding</keyword>
<evidence type="ECO:0000256" key="3">
    <source>
        <dbReference type="ARBA" id="ARBA00023004"/>
    </source>
</evidence>
<evidence type="ECO:0000256" key="1">
    <source>
        <dbReference type="ARBA" id="ARBA00022617"/>
    </source>
</evidence>
<dbReference type="GO" id="GO:0046872">
    <property type="term" value="F:metal ion binding"/>
    <property type="evidence" value="ECO:0007669"/>
    <property type="project" value="UniProtKB-KW"/>
</dbReference>
<evidence type="ECO:0000313" key="5">
    <source>
        <dbReference type="EMBL" id="SHO81504.1"/>
    </source>
</evidence>
<dbReference type="InterPro" id="IPR036909">
    <property type="entry name" value="Cyt_c-like_dom_sf"/>
</dbReference>
<keyword evidence="3" id="KW-0408">Iron</keyword>
<organism evidence="5">
    <name type="scientific">hydrothermal vent metagenome</name>
    <dbReference type="NCBI Taxonomy" id="652676"/>
    <lineage>
        <taxon>unclassified sequences</taxon>
        <taxon>metagenomes</taxon>
        <taxon>ecological metagenomes</taxon>
    </lineage>
</organism>